<accession>A0A931CRX9</accession>
<dbReference type="PANTHER" id="PTHR30461">
    <property type="entry name" value="DNA-INVERTASE FROM LAMBDOID PROPHAGE"/>
    <property type="match status" value="1"/>
</dbReference>
<dbReference type="AlphaFoldDB" id="A0A931CRX9"/>
<proteinExistence type="predicted"/>
<reference evidence="4 5" key="1">
    <citation type="submission" date="2020-11" db="EMBL/GenBank/DDBJ databases">
        <title>Arthrobacter antarcticus sp. nov., isolated from Antarctic Soil.</title>
        <authorList>
            <person name="Li J."/>
        </authorList>
    </citation>
    <scope>NUCLEOTIDE SEQUENCE [LARGE SCALE GENOMIC DNA]</scope>
    <source>
        <strain evidence="4 5">Z1-20</strain>
    </source>
</reference>
<feature type="domain" description="Resolvase/invertase-type recombinase catalytic" evidence="3">
    <location>
        <begin position="1"/>
        <end position="102"/>
    </location>
</feature>
<dbReference type="Proteomes" id="UP000655366">
    <property type="component" value="Unassembled WGS sequence"/>
</dbReference>
<keyword evidence="2" id="KW-0233">DNA recombination</keyword>
<dbReference type="CDD" id="cd03768">
    <property type="entry name" value="SR_ResInv"/>
    <property type="match status" value="1"/>
</dbReference>
<dbReference type="SMART" id="SM00857">
    <property type="entry name" value="Resolvase"/>
    <property type="match status" value="1"/>
</dbReference>
<dbReference type="EMBL" id="JADNYM010000025">
    <property type="protein sequence ID" value="MBG0741096.1"/>
    <property type="molecule type" value="Genomic_DNA"/>
</dbReference>
<dbReference type="PANTHER" id="PTHR30461:SF2">
    <property type="entry name" value="SERINE RECOMBINASE PINE-RELATED"/>
    <property type="match status" value="1"/>
</dbReference>
<dbReference type="RefSeq" id="WP_196398093.1">
    <property type="nucleotide sequence ID" value="NZ_JADNYM010000025.1"/>
</dbReference>
<keyword evidence="1" id="KW-0238">DNA-binding</keyword>
<evidence type="ECO:0000313" key="5">
    <source>
        <dbReference type="Proteomes" id="UP000655366"/>
    </source>
</evidence>
<evidence type="ECO:0000259" key="3">
    <source>
        <dbReference type="PROSITE" id="PS51736"/>
    </source>
</evidence>
<dbReference type="GO" id="GO:0003677">
    <property type="term" value="F:DNA binding"/>
    <property type="evidence" value="ECO:0007669"/>
    <property type="project" value="UniProtKB-KW"/>
</dbReference>
<dbReference type="PROSITE" id="PS51736">
    <property type="entry name" value="RECOMBINASES_3"/>
    <property type="match status" value="1"/>
</dbReference>
<dbReference type="Pfam" id="PF00239">
    <property type="entry name" value="Resolvase"/>
    <property type="match status" value="1"/>
</dbReference>
<evidence type="ECO:0000256" key="2">
    <source>
        <dbReference type="ARBA" id="ARBA00023172"/>
    </source>
</evidence>
<evidence type="ECO:0000256" key="1">
    <source>
        <dbReference type="ARBA" id="ARBA00023125"/>
    </source>
</evidence>
<sequence length="135" mass="15039">MVGQCPHCRPEWQDCLDHLQPGNILVVNDLSRLGRNTADGANIVKAVADRHVGLRSLTEMWLDTTTSHGLLVFHFFSATAEYERNRLRERTMADIAKAIEVSEATVVRELARQRKGSAGPPRLALRVTVNPALQN</sequence>
<evidence type="ECO:0000313" key="4">
    <source>
        <dbReference type="EMBL" id="MBG0741096.1"/>
    </source>
</evidence>
<keyword evidence="5" id="KW-1185">Reference proteome</keyword>
<dbReference type="GO" id="GO:0000150">
    <property type="term" value="F:DNA strand exchange activity"/>
    <property type="evidence" value="ECO:0007669"/>
    <property type="project" value="InterPro"/>
</dbReference>
<dbReference type="InterPro" id="IPR050639">
    <property type="entry name" value="SSR_resolvase"/>
</dbReference>
<dbReference type="InterPro" id="IPR036162">
    <property type="entry name" value="Resolvase-like_N_sf"/>
</dbReference>
<protein>
    <submittedName>
        <fullName evidence="4">Recombinase family protein</fullName>
    </submittedName>
</protein>
<dbReference type="InterPro" id="IPR006119">
    <property type="entry name" value="Resolv_N"/>
</dbReference>
<dbReference type="Gene3D" id="3.40.50.1390">
    <property type="entry name" value="Resolvase, N-terminal catalytic domain"/>
    <property type="match status" value="1"/>
</dbReference>
<organism evidence="4 5">
    <name type="scientific">Arthrobacter terrae</name>
    <dbReference type="NCBI Taxonomy" id="2935737"/>
    <lineage>
        <taxon>Bacteria</taxon>
        <taxon>Bacillati</taxon>
        <taxon>Actinomycetota</taxon>
        <taxon>Actinomycetes</taxon>
        <taxon>Micrococcales</taxon>
        <taxon>Micrococcaceae</taxon>
        <taxon>Arthrobacter</taxon>
    </lineage>
</organism>
<name>A0A931CRX9_9MICC</name>
<comment type="caution">
    <text evidence="4">The sequence shown here is derived from an EMBL/GenBank/DDBJ whole genome shotgun (WGS) entry which is preliminary data.</text>
</comment>
<dbReference type="SUPFAM" id="SSF53041">
    <property type="entry name" value="Resolvase-like"/>
    <property type="match status" value="1"/>
</dbReference>
<gene>
    <name evidence="4" type="ORF">IV500_17120</name>
</gene>